<protein>
    <submittedName>
        <fullName evidence="3">ABC transporter permease subunit</fullName>
    </submittedName>
</protein>
<dbReference type="Proteomes" id="UP000323242">
    <property type="component" value="Unassembled WGS sequence"/>
</dbReference>
<feature type="transmembrane region" description="Helical" evidence="2">
    <location>
        <begin position="83"/>
        <end position="104"/>
    </location>
</feature>
<dbReference type="EMBL" id="VSZQ01000248">
    <property type="protein sequence ID" value="TYR51052.1"/>
    <property type="molecule type" value="Genomic_DNA"/>
</dbReference>
<comment type="caution">
    <text evidence="3">The sequence shown here is derived from an EMBL/GenBank/DDBJ whole genome shotgun (WGS) entry which is preliminary data.</text>
</comment>
<dbReference type="GO" id="GO:0140359">
    <property type="term" value="F:ABC-type transporter activity"/>
    <property type="evidence" value="ECO:0007669"/>
    <property type="project" value="InterPro"/>
</dbReference>
<dbReference type="Pfam" id="PF12679">
    <property type="entry name" value="ABC2_membrane_2"/>
    <property type="match status" value="1"/>
</dbReference>
<evidence type="ECO:0000256" key="1">
    <source>
        <dbReference type="SAM" id="MobiDB-lite"/>
    </source>
</evidence>
<reference evidence="3 4" key="1">
    <citation type="submission" date="2019-08" db="EMBL/GenBank/DDBJ databases">
        <title>Draft genome for granaticin producer strain Streptomyces parvus C05.</title>
        <authorList>
            <person name="Gonzalez-Pimentel J.L."/>
        </authorList>
    </citation>
    <scope>NUCLEOTIDE SEQUENCE [LARGE SCALE GENOMIC DNA]</scope>
    <source>
        <strain evidence="3 4">C05</strain>
    </source>
</reference>
<dbReference type="AlphaFoldDB" id="A0A5D4IE72"/>
<accession>A0A5D4IE72</accession>
<feature type="compositionally biased region" description="Low complexity" evidence="1">
    <location>
        <begin position="9"/>
        <end position="18"/>
    </location>
</feature>
<dbReference type="PANTHER" id="PTHR37305:SF1">
    <property type="entry name" value="MEMBRANE PROTEIN"/>
    <property type="match status" value="1"/>
</dbReference>
<keyword evidence="2" id="KW-1133">Transmembrane helix</keyword>
<evidence type="ECO:0000313" key="3">
    <source>
        <dbReference type="EMBL" id="TYR51052.1"/>
    </source>
</evidence>
<proteinExistence type="predicted"/>
<feature type="transmembrane region" description="Helical" evidence="2">
    <location>
        <begin position="199"/>
        <end position="216"/>
    </location>
</feature>
<feature type="transmembrane region" description="Helical" evidence="2">
    <location>
        <begin position="170"/>
        <end position="192"/>
    </location>
</feature>
<gene>
    <name evidence="3" type="ORF">FY004_31980</name>
</gene>
<feature type="transmembrane region" description="Helical" evidence="2">
    <location>
        <begin position="125"/>
        <end position="150"/>
    </location>
</feature>
<dbReference type="GO" id="GO:0005886">
    <property type="term" value="C:plasma membrane"/>
    <property type="evidence" value="ECO:0007669"/>
    <property type="project" value="UniProtKB-SubCell"/>
</dbReference>
<sequence length="273" mass="28711">MMADTMQLRPRTPGRAGAPRGGRFKGAVASEWTKLWSLRSTWLTLVAAVAMQAVYVFFTSASIASQNESGRADAMQSSAPESAVDAVFVSQLAVITLAVLVIASEYATGSIRSTLQWVPVRSRMLLAKCVVVGPVLLVTGVVMGAVGVAVADVVLGEYGTEYGTGNAVRAIVGIGLVMALCGMLTIGLGAVLRSVASTMAVAFVLLLIVPMILQMSKVPALEKAVDYLPSMAGQRFMLGDGEHYPDWMGLGILAVWTAALLTAGYLVLRERDA</sequence>
<feature type="region of interest" description="Disordered" evidence="1">
    <location>
        <begin position="1"/>
        <end position="22"/>
    </location>
</feature>
<organism evidence="3 4">
    <name type="scientific">Streptomyces parvus</name>
    <dbReference type="NCBI Taxonomy" id="66428"/>
    <lineage>
        <taxon>Bacteria</taxon>
        <taxon>Bacillati</taxon>
        <taxon>Actinomycetota</taxon>
        <taxon>Actinomycetes</taxon>
        <taxon>Kitasatosporales</taxon>
        <taxon>Streptomycetaceae</taxon>
        <taxon>Streptomyces</taxon>
    </lineage>
</organism>
<dbReference type="PANTHER" id="PTHR37305">
    <property type="entry name" value="INTEGRAL MEMBRANE PROTEIN-RELATED"/>
    <property type="match status" value="1"/>
</dbReference>
<name>A0A5D4IE72_9ACTN</name>
<keyword evidence="4" id="KW-1185">Reference proteome</keyword>
<evidence type="ECO:0000313" key="4">
    <source>
        <dbReference type="Proteomes" id="UP000323242"/>
    </source>
</evidence>
<keyword evidence="2" id="KW-0472">Membrane</keyword>
<feature type="transmembrane region" description="Helical" evidence="2">
    <location>
        <begin position="42"/>
        <end position="63"/>
    </location>
</feature>
<evidence type="ECO:0000256" key="2">
    <source>
        <dbReference type="SAM" id="Phobius"/>
    </source>
</evidence>
<feature type="transmembrane region" description="Helical" evidence="2">
    <location>
        <begin position="247"/>
        <end position="268"/>
    </location>
</feature>
<dbReference type="RefSeq" id="WP_109196464.1">
    <property type="nucleotide sequence ID" value="NZ_VSZQ01000248.1"/>
</dbReference>
<keyword evidence="2" id="KW-0812">Transmembrane</keyword>